<dbReference type="RefSeq" id="WP_379743847.1">
    <property type="nucleotide sequence ID" value="NZ_JBHSXL010000009.1"/>
</dbReference>
<keyword evidence="2 7" id="KW-0489">Methyltransferase</keyword>
<accession>A0ABD5UTZ7</accession>
<dbReference type="GO" id="GO:0032259">
    <property type="term" value="P:methylation"/>
    <property type="evidence" value="ECO:0007669"/>
    <property type="project" value="UniProtKB-KW"/>
</dbReference>
<feature type="domain" description="Type II methyltransferase M.TaqI-like" evidence="6">
    <location>
        <begin position="4"/>
        <end position="191"/>
    </location>
</feature>
<keyword evidence="4" id="KW-0949">S-adenosyl-L-methionine</keyword>
<reference evidence="7 8" key="1">
    <citation type="journal article" date="2019" name="Int. J. Syst. Evol. Microbiol.">
        <title>The Global Catalogue of Microorganisms (GCM) 10K type strain sequencing project: providing services to taxonomists for standard genome sequencing and annotation.</title>
        <authorList>
            <consortium name="The Broad Institute Genomics Platform"/>
            <consortium name="The Broad Institute Genome Sequencing Center for Infectious Disease"/>
            <person name="Wu L."/>
            <person name="Ma J."/>
        </authorList>
    </citation>
    <scope>NUCLEOTIDE SEQUENCE [LARGE SCALE GENOMIC DNA]</scope>
    <source>
        <strain evidence="7 8">SKJ47</strain>
    </source>
</reference>
<dbReference type="InterPro" id="IPR002052">
    <property type="entry name" value="DNA_methylase_N6_adenine_CS"/>
</dbReference>
<dbReference type="Proteomes" id="UP001596296">
    <property type="component" value="Unassembled WGS sequence"/>
</dbReference>
<evidence type="ECO:0000256" key="4">
    <source>
        <dbReference type="ARBA" id="ARBA00022691"/>
    </source>
</evidence>
<feature type="domain" description="Type II methyltransferase M.TaqI-like" evidence="6">
    <location>
        <begin position="243"/>
        <end position="313"/>
    </location>
</feature>
<dbReference type="InterPro" id="IPR011639">
    <property type="entry name" value="MethylTrfase_TaqI-like_dom"/>
</dbReference>
<sequence>MILNNLYGVDIDEGAVEICKLRLWLSMVADIEDEPSEVEPLPNIDFNIRQGNSLIGFTEVQEIANDEGDASLTNYGGGVGQSVREMYDDVITAVERHRDARSTTEATNARDLAESHIERHSRSLNKKILEQFQTAGLEDATLREVENNHPFHWVLEFATVYRDGGFDVIIGNPPWEVLSPNRDDYFVKYDEAFRTRMPDSKDSKMEELLQEDSIAEGWEEYKEELERGAAYFNESDEYQLQTPEVNGKQVQNENDLSMLFFERVFDLLGGGSYTSLILPGNIFNGASAKDLRKHALDHTEIQDIIGFENKGIFKEIDSRYRFGIISLRNGGNTEEVRGIFEQNSLGVLRNVEQNTFLIPSRVLDQYSPEARIFPNITSEREVEVLNKILYHPPVSADIDNTWYASMYAEELHRAKESDYLVEEKDKGDYPVFEGKNIYQYSYDDTYADDLAPISLWSVNENRPEKSGKHRVRMKNFRSHNPDISIKKAIYQKFNGTGSQKGFVNSLLEEYDRPELSKEDVLLDCTEYRIAIREIANSTNERTLVASVIPKGAITVHTLSTIRPYKVNPTEEDLSEYPMHDIYERVFTDQELFAALGVLNSIPFDYLMRTKVDTHIVKYKFEESQMPRLTDGDNWFNYISDRAAKLNCYGDQFKEMRQRLGDIQPATITKERRRIQAEIDAAAMHAYNLDKKDVQFILDDFHRVSNPRIMDRDYFEMVFEKYDVLEQNGPKP</sequence>
<dbReference type="Gene3D" id="3.40.50.150">
    <property type="entry name" value="Vaccinia Virus protein VP39"/>
    <property type="match status" value="1"/>
</dbReference>
<keyword evidence="8" id="KW-1185">Reference proteome</keyword>
<evidence type="ECO:0000259" key="6">
    <source>
        <dbReference type="Pfam" id="PF07669"/>
    </source>
</evidence>
<comment type="catalytic activity">
    <reaction evidence="5">
        <text>a 2'-deoxyadenosine in DNA + S-adenosyl-L-methionine = an N(6)-methyl-2'-deoxyadenosine in DNA + S-adenosyl-L-homocysteine + H(+)</text>
        <dbReference type="Rhea" id="RHEA:15197"/>
        <dbReference type="Rhea" id="RHEA-COMP:12418"/>
        <dbReference type="Rhea" id="RHEA-COMP:12419"/>
        <dbReference type="ChEBI" id="CHEBI:15378"/>
        <dbReference type="ChEBI" id="CHEBI:57856"/>
        <dbReference type="ChEBI" id="CHEBI:59789"/>
        <dbReference type="ChEBI" id="CHEBI:90615"/>
        <dbReference type="ChEBI" id="CHEBI:90616"/>
        <dbReference type="EC" id="2.1.1.72"/>
    </reaction>
</comment>
<evidence type="ECO:0000256" key="2">
    <source>
        <dbReference type="ARBA" id="ARBA00022603"/>
    </source>
</evidence>
<gene>
    <name evidence="7" type="ORF">ACFQE9_09600</name>
</gene>
<dbReference type="InterPro" id="IPR050953">
    <property type="entry name" value="N4_N6_ade-DNA_methylase"/>
</dbReference>
<dbReference type="PANTHER" id="PTHR33841">
    <property type="entry name" value="DNA METHYLTRANSFERASE YEEA-RELATED"/>
    <property type="match status" value="1"/>
</dbReference>
<comment type="caution">
    <text evidence="7">The sequence shown here is derived from an EMBL/GenBank/DDBJ whole genome shotgun (WGS) entry which is preliminary data.</text>
</comment>
<dbReference type="GO" id="GO:0009007">
    <property type="term" value="F:site-specific DNA-methyltransferase (adenine-specific) activity"/>
    <property type="evidence" value="ECO:0007669"/>
    <property type="project" value="UniProtKB-EC"/>
</dbReference>
<dbReference type="PROSITE" id="PS00092">
    <property type="entry name" value="N6_MTASE"/>
    <property type="match status" value="1"/>
</dbReference>
<name>A0ABD5UTZ7_9EURY</name>
<dbReference type="AlphaFoldDB" id="A0ABD5UTZ7"/>
<dbReference type="SUPFAM" id="SSF53335">
    <property type="entry name" value="S-adenosyl-L-methionine-dependent methyltransferases"/>
    <property type="match status" value="1"/>
</dbReference>
<dbReference type="EMBL" id="JBHSXL010000009">
    <property type="protein sequence ID" value="MFC6892855.1"/>
    <property type="molecule type" value="Genomic_DNA"/>
</dbReference>
<evidence type="ECO:0000313" key="8">
    <source>
        <dbReference type="Proteomes" id="UP001596296"/>
    </source>
</evidence>
<dbReference type="EC" id="2.1.1.72" evidence="1"/>
<dbReference type="InterPro" id="IPR029063">
    <property type="entry name" value="SAM-dependent_MTases_sf"/>
</dbReference>
<evidence type="ECO:0000313" key="7">
    <source>
        <dbReference type="EMBL" id="MFC6892855.1"/>
    </source>
</evidence>
<dbReference type="PANTHER" id="PTHR33841:SF1">
    <property type="entry name" value="DNA METHYLTRANSFERASE A"/>
    <property type="match status" value="1"/>
</dbReference>
<proteinExistence type="predicted"/>
<dbReference type="Pfam" id="PF07669">
    <property type="entry name" value="Eco57I"/>
    <property type="match status" value="2"/>
</dbReference>
<evidence type="ECO:0000256" key="1">
    <source>
        <dbReference type="ARBA" id="ARBA00011900"/>
    </source>
</evidence>
<organism evidence="7 8">
    <name type="scientific">Halopenitus salinus</name>
    <dbReference type="NCBI Taxonomy" id="1198295"/>
    <lineage>
        <taxon>Archaea</taxon>
        <taxon>Methanobacteriati</taxon>
        <taxon>Methanobacteriota</taxon>
        <taxon>Stenosarchaea group</taxon>
        <taxon>Halobacteria</taxon>
        <taxon>Halobacteriales</taxon>
        <taxon>Haloferacaceae</taxon>
        <taxon>Halopenitus</taxon>
    </lineage>
</organism>
<evidence type="ECO:0000256" key="5">
    <source>
        <dbReference type="ARBA" id="ARBA00047942"/>
    </source>
</evidence>
<evidence type="ECO:0000256" key="3">
    <source>
        <dbReference type="ARBA" id="ARBA00022679"/>
    </source>
</evidence>
<protein>
    <recommendedName>
        <fullName evidence="1">site-specific DNA-methyltransferase (adenine-specific)</fullName>
        <ecNumber evidence="1">2.1.1.72</ecNumber>
    </recommendedName>
</protein>
<keyword evidence="3" id="KW-0808">Transferase</keyword>